<keyword evidence="8" id="KW-0249">Electron transport</keyword>
<evidence type="ECO:0000256" key="3">
    <source>
        <dbReference type="ARBA" id="ARBA00022448"/>
    </source>
</evidence>
<evidence type="ECO:0000256" key="4">
    <source>
        <dbReference type="ARBA" id="ARBA00022475"/>
    </source>
</evidence>
<dbReference type="GO" id="GO:0046872">
    <property type="term" value="F:metal ion binding"/>
    <property type="evidence" value="ECO:0007669"/>
    <property type="project" value="UniProtKB-KW"/>
</dbReference>
<dbReference type="AlphaFoldDB" id="A0A2V1JXP0"/>
<evidence type="ECO:0000313" key="16">
    <source>
        <dbReference type="Proteomes" id="UP000245212"/>
    </source>
</evidence>
<feature type="transmembrane region" description="Helical" evidence="13">
    <location>
        <begin position="18"/>
        <end position="36"/>
    </location>
</feature>
<evidence type="ECO:0000259" key="14">
    <source>
        <dbReference type="Pfam" id="PF01292"/>
    </source>
</evidence>
<organism evidence="15 16">
    <name type="scientific">Corticimicrobacter populi</name>
    <dbReference type="NCBI Taxonomy" id="2175229"/>
    <lineage>
        <taxon>Bacteria</taxon>
        <taxon>Pseudomonadati</taxon>
        <taxon>Pseudomonadota</taxon>
        <taxon>Betaproteobacteria</taxon>
        <taxon>Burkholderiales</taxon>
        <taxon>Alcaligenaceae</taxon>
        <taxon>Corticimicrobacter</taxon>
    </lineage>
</organism>
<comment type="similarity">
    <text evidence="12">Belongs to the cytochrome b561 family.</text>
</comment>
<protein>
    <submittedName>
        <fullName evidence="15">Cytochrome B</fullName>
    </submittedName>
</protein>
<dbReference type="GO" id="GO:0005886">
    <property type="term" value="C:plasma membrane"/>
    <property type="evidence" value="ECO:0007669"/>
    <property type="project" value="UniProtKB-SubCell"/>
</dbReference>
<dbReference type="PANTHER" id="PTHR30529:SF1">
    <property type="entry name" value="CYTOCHROME B561 HOMOLOG 2"/>
    <property type="match status" value="1"/>
</dbReference>
<gene>
    <name evidence="15" type="ORF">DD235_12025</name>
</gene>
<evidence type="ECO:0000256" key="12">
    <source>
        <dbReference type="ARBA" id="ARBA00037975"/>
    </source>
</evidence>
<dbReference type="PANTHER" id="PTHR30529">
    <property type="entry name" value="CYTOCHROME B561"/>
    <property type="match status" value="1"/>
</dbReference>
<dbReference type="InterPro" id="IPR016174">
    <property type="entry name" value="Di-haem_cyt_TM"/>
</dbReference>
<evidence type="ECO:0000256" key="2">
    <source>
        <dbReference type="ARBA" id="ARBA00004651"/>
    </source>
</evidence>
<keyword evidence="5" id="KW-0349">Heme</keyword>
<keyword evidence="9 13" id="KW-1133">Transmembrane helix</keyword>
<comment type="cofactor">
    <cofactor evidence="1">
        <name>heme b</name>
        <dbReference type="ChEBI" id="CHEBI:60344"/>
    </cofactor>
</comment>
<dbReference type="InterPro" id="IPR052168">
    <property type="entry name" value="Cytochrome_b561_oxidase"/>
</dbReference>
<dbReference type="InterPro" id="IPR011577">
    <property type="entry name" value="Cyt_b561_bac/Ni-Hgenase"/>
</dbReference>
<evidence type="ECO:0000256" key="9">
    <source>
        <dbReference type="ARBA" id="ARBA00022989"/>
    </source>
</evidence>
<name>A0A2V1JXP0_9BURK</name>
<evidence type="ECO:0000256" key="7">
    <source>
        <dbReference type="ARBA" id="ARBA00022723"/>
    </source>
</evidence>
<feature type="domain" description="Cytochrome b561 bacterial/Ni-hydrogenase" evidence="14">
    <location>
        <begin position="12"/>
        <end position="178"/>
    </location>
</feature>
<feature type="transmembrane region" description="Helical" evidence="13">
    <location>
        <begin position="56"/>
        <end position="75"/>
    </location>
</feature>
<dbReference type="GO" id="GO:0009055">
    <property type="term" value="F:electron transfer activity"/>
    <property type="evidence" value="ECO:0007669"/>
    <property type="project" value="InterPro"/>
</dbReference>
<keyword evidence="11 13" id="KW-0472">Membrane</keyword>
<keyword evidence="16" id="KW-1185">Reference proteome</keyword>
<keyword evidence="4" id="KW-1003">Cell membrane</keyword>
<keyword evidence="3" id="KW-0813">Transport</keyword>
<proteinExistence type="inferred from homology"/>
<dbReference type="Pfam" id="PF01292">
    <property type="entry name" value="Ni_hydr_CYTB"/>
    <property type="match status" value="1"/>
</dbReference>
<dbReference type="RefSeq" id="WP_109062347.1">
    <property type="nucleotide sequence ID" value="NZ_QETA01000005.1"/>
</dbReference>
<evidence type="ECO:0000256" key="11">
    <source>
        <dbReference type="ARBA" id="ARBA00023136"/>
    </source>
</evidence>
<dbReference type="EMBL" id="QETA01000005">
    <property type="protein sequence ID" value="PWF22107.1"/>
    <property type="molecule type" value="Genomic_DNA"/>
</dbReference>
<keyword evidence="6 13" id="KW-0812">Transmembrane</keyword>
<evidence type="ECO:0000256" key="13">
    <source>
        <dbReference type="SAM" id="Phobius"/>
    </source>
</evidence>
<dbReference type="SUPFAM" id="SSF81342">
    <property type="entry name" value="Transmembrane di-heme cytochromes"/>
    <property type="match status" value="1"/>
</dbReference>
<evidence type="ECO:0000256" key="1">
    <source>
        <dbReference type="ARBA" id="ARBA00001970"/>
    </source>
</evidence>
<keyword evidence="7" id="KW-0479">Metal-binding</keyword>
<evidence type="ECO:0000256" key="8">
    <source>
        <dbReference type="ARBA" id="ARBA00022982"/>
    </source>
</evidence>
<dbReference type="GO" id="GO:0022904">
    <property type="term" value="P:respiratory electron transport chain"/>
    <property type="evidence" value="ECO:0007669"/>
    <property type="project" value="InterPro"/>
</dbReference>
<feature type="transmembrane region" description="Helical" evidence="13">
    <location>
        <begin position="147"/>
        <end position="168"/>
    </location>
</feature>
<sequence>MKANWLDSPGKYGLVSRLLHWGMAAIFAWQFLGMIFKVTLGKTPLTGFFTSSHASLGALLFLLVALRLVWALYNARRRPGYEASCSGLMARLGHVALYVLMFAVPSLALLRSYGSGRAFSPFGIPLWSAGEDKVEWMTAAGNAAHGLLGWVLLAIIVGHLGMAIWHRVAKRDDVWQRMA</sequence>
<evidence type="ECO:0000256" key="5">
    <source>
        <dbReference type="ARBA" id="ARBA00022617"/>
    </source>
</evidence>
<comment type="caution">
    <text evidence="15">The sequence shown here is derived from an EMBL/GenBank/DDBJ whole genome shotgun (WGS) entry which is preliminary data.</text>
</comment>
<keyword evidence="10" id="KW-0408">Iron</keyword>
<feature type="transmembrane region" description="Helical" evidence="13">
    <location>
        <begin position="95"/>
        <end position="113"/>
    </location>
</feature>
<dbReference type="Proteomes" id="UP000245212">
    <property type="component" value="Unassembled WGS sequence"/>
</dbReference>
<accession>A0A2V1JXP0</accession>
<comment type="subcellular location">
    <subcellularLocation>
        <location evidence="2">Cell membrane</location>
        <topology evidence="2">Multi-pass membrane protein</topology>
    </subcellularLocation>
</comment>
<evidence type="ECO:0000256" key="10">
    <source>
        <dbReference type="ARBA" id="ARBA00023004"/>
    </source>
</evidence>
<dbReference type="GO" id="GO:0020037">
    <property type="term" value="F:heme binding"/>
    <property type="evidence" value="ECO:0007669"/>
    <property type="project" value="TreeGrafter"/>
</dbReference>
<evidence type="ECO:0000256" key="6">
    <source>
        <dbReference type="ARBA" id="ARBA00022692"/>
    </source>
</evidence>
<evidence type="ECO:0000313" key="15">
    <source>
        <dbReference type="EMBL" id="PWF22107.1"/>
    </source>
</evidence>
<reference evidence="16" key="1">
    <citation type="submission" date="2018-05" db="EMBL/GenBank/DDBJ databases">
        <authorList>
            <person name="Li Y."/>
        </authorList>
    </citation>
    <scope>NUCLEOTIDE SEQUENCE [LARGE SCALE GENOMIC DNA]</scope>
    <source>
        <strain evidence="16">3d-2-2</strain>
    </source>
</reference>